<dbReference type="GO" id="GO:0005737">
    <property type="term" value="C:cytoplasm"/>
    <property type="evidence" value="ECO:0007669"/>
    <property type="project" value="TreeGrafter"/>
</dbReference>
<dbReference type="Ensembl" id="ENSCCNT00000011186.1">
    <property type="protein sequence ID" value="ENSCCNP00000008483.1"/>
    <property type="gene ID" value="ENSCCNG00000008989.1"/>
</dbReference>
<dbReference type="PANTHER" id="PTHR32194:SF10">
    <property type="entry name" value="PROTEASOME SUBUNIT BETA TYPE-3"/>
    <property type="match status" value="1"/>
</dbReference>
<dbReference type="InterPro" id="IPR029055">
    <property type="entry name" value="Ntn_hydrolases_N"/>
</dbReference>
<proteinExistence type="predicted"/>
<organism evidence="1">
    <name type="scientific">Castor canadensis</name>
    <name type="common">American beaver</name>
    <dbReference type="NCBI Taxonomy" id="51338"/>
    <lineage>
        <taxon>Eukaryota</taxon>
        <taxon>Metazoa</taxon>
        <taxon>Chordata</taxon>
        <taxon>Craniata</taxon>
        <taxon>Vertebrata</taxon>
        <taxon>Euteleostomi</taxon>
        <taxon>Mammalia</taxon>
        <taxon>Eutheria</taxon>
        <taxon>Euarchontoglires</taxon>
        <taxon>Glires</taxon>
        <taxon>Rodentia</taxon>
        <taxon>Castorimorpha</taxon>
        <taxon>Castoridae</taxon>
        <taxon>Castor</taxon>
    </lineage>
</organism>
<dbReference type="Gene3D" id="3.60.20.10">
    <property type="entry name" value="Glutamine Phosphoribosylpyrophosphate, subunit 1, domain 1"/>
    <property type="match status" value="1"/>
</dbReference>
<dbReference type="Pfam" id="PF00227">
    <property type="entry name" value="Proteasome"/>
    <property type="match status" value="1"/>
</dbReference>
<reference evidence="1" key="1">
    <citation type="submission" date="2023-09" db="UniProtKB">
        <authorList>
            <consortium name="Ensembl"/>
        </authorList>
    </citation>
    <scope>IDENTIFICATION</scope>
</reference>
<dbReference type="SUPFAM" id="SSF56235">
    <property type="entry name" value="N-terminal nucleophile aminohydrolases (Ntn hydrolases)"/>
    <property type="match status" value="1"/>
</dbReference>
<dbReference type="AlphaFoldDB" id="A0A8C0WCA1"/>
<name>A0A8C0WCA1_CASCN</name>
<evidence type="ECO:0000313" key="1">
    <source>
        <dbReference type="Ensembl" id="ENSCCNP00000008483.1"/>
    </source>
</evidence>
<dbReference type="InterPro" id="IPR023333">
    <property type="entry name" value="Proteasome_suB-type"/>
</dbReference>
<protein>
    <submittedName>
        <fullName evidence="1">Uncharacterized protein</fullName>
    </submittedName>
</protein>
<dbReference type="GO" id="GO:0005839">
    <property type="term" value="C:proteasome core complex"/>
    <property type="evidence" value="ECO:0007669"/>
    <property type="project" value="InterPro"/>
</dbReference>
<dbReference type="InterPro" id="IPR001353">
    <property type="entry name" value="Proteasome_sua/b"/>
</dbReference>
<accession>A0A8C0WCA1</accession>
<sequence>MLAYSYVLEEKPKLVYCSSNWGSWYTTVLSIMSYNGGAAIAMKGKNCVTMAANMCFRIQAPMVTIDFQKIFPMSDISLARPAPDIQTVVQCLKFLLNLYELKKCQRISQWHLLRCVSLSGSPTWIQSTCSKPSPKPC</sequence>
<dbReference type="PANTHER" id="PTHR32194">
    <property type="entry name" value="METALLOPROTEASE TLDD"/>
    <property type="match status" value="1"/>
</dbReference>
<dbReference type="GO" id="GO:0051603">
    <property type="term" value="P:proteolysis involved in protein catabolic process"/>
    <property type="evidence" value="ECO:0007669"/>
    <property type="project" value="InterPro"/>
</dbReference>